<protein>
    <submittedName>
        <fullName evidence="5">Winged helix-turn-helix transcriptional regulator</fullName>
    </submittedName>
</protein>
<reference evidence="5 6" key="1">
    <citation type="submission" date="2020-02" db="EMBL/GenBank/DDBJ databases">
        <authorList>
            <person name="Zheng R.K."/>
            <person name="Sun C.M."/>
        </authorList>
    </citation>
    <scope>NUCLEOTIDE SEQUENCE [LARGE SCALE GENOMIC DNA]</scope>
    <source>
        <strain evidence="6">rifampicinis</strain>
    </source>
</reference>
<keyword evidence="6" id="KW-1185">Reference proteome</keyword>
<dbReference type="InterPro" id="IPR011991">
    <property type="entry name" value="ArsR-like_HTH"/>
</dbReference>
<name>A0A7S8E9D6_9CHLR</name>
<dbReference type="CDD" id="cd00090">
    <property type="entry name" value="HTH_ARSR"/>
    <property type="match status" value="1"/>
</dbReference>
<dbReference type="SUPFAM" id="SSF46785">
    <property type="entry name" value="Winged helix' DNA-binding domain"/>
    <property type="match status" value="1"/>
</dbReference>
<dbReference type="NCBIfam" id="NF033788">
    <property type="entry name" value="HTH_metalloreg"/>
    <property type="match status" value="1"/>
</dbReference>
<dbReference type="InterPro" id="IPR051081">
    <property type="entry name" value="HTH_MetalResp_TranReg"/>
</dbReference>
<sequence>MMTEWDFIAAPATVEIDFAVNQAEIVVNMLQLLNTLEQNAGLSQWMEETYHALSPEEKHANKLASMAFDAINWSQNITTFPDVIADLEERDAVELRAQTLQWLTETEGMPSLDTLLSDADVLVRVNYEHASQHGKQESFDEPFWRWAYDQLAEAGYFKQVVVQHLKMMWERFLREHWLRNEALLIESRNAFLQMQFGSFSDAFAAIEAVTGRNMRGAEKMEQHFANSARLIFMPVTHLGPYISWGRTYEGDDLVFFSARLPRNTRVESPALNRSELLVRLNALADDTRLRMLEMLVENEEICAQDFITRLELSQSSASRHLRQLTASGYLNERRRDVAKCYSLNRERIEDTMKALGRFLDKH</sequence>
<dbReference type="InterPro" id="IPR001845">
    <property type="entry name" value="HTH_ArsR_DNA-bd_dom"/>
</dbReference>
<dbReference type="Gene3D" id="1.10.10.10">
    <property type="entry name" value="Winged helix-like DNA-binding domain superfamily/Winged helix DNA-binding domain"/>
    <property type="match status" value="1"/>
</dbReference>
<keyword evidence="3" id="KW-0804">Transcription</keyword>
<dbReference type="PRINTS" id="PR00778">
    <property type="entry name" value="HTHARSR"/>
</dbReference>
<evidence type="ECO:0000256" key="1">
    <source>
        <dbReference type="ARBA" id="ARBA00023015"/>
    </source>
</evidence>
<dbReference type="GO" id="GO:0003677">
    <property type="term" value="F:DNA binding"/>
    <property type="evidence" value="ECO:0007669"/>
    <property type="project" value="UniProtKB-KW"/>
</dbReference>
<dbReference type="Proteomes" id="UP000594468">
    <property type="component" value="Chromosome"/>
</dbReference>
<dbReference type="InterPro" id="IPR036388">
    <property type="entry name" value="WH-like_DNA-bd_sf"/>
</dbReference>
<evidence type="ECO:0000313" key="6">
    <source>
        <dbReference type="Proteomes" id="UP000594468"/>
    </source>
</evidence>
<dbReference type="EMBL" id="CP062983">
    <property type="protein sequence ID" value="QPC82791.1"/>
    <property type="molecule type" value="Genomic_DNA"/>
</dbReference>
<organism evidence="5 6">
    <name type="scientific">Phototrophicus methaneseepsis</name>
    <dbReference type="NCBI Taxonomy" id="2710758"/>
    <lineage>
        <taxon>Bacteria</taxon>
        <taxon>Bacillati</taxon>
        <taxon>Chloroflexota</taxon>
        <taxon>Candidatus Thermofontia</taxon>
        <taxon>Phototrophicales</taxon>
        <taxon>Phototrophicaceae</taxon>
        <taxon>Phototrophicus</taxon>
    </lineage>
</organism>
<dbReference type="InterPro" id="IPR036390">
    <property type="entry name" value="WH_DNA-bd_sf"/>
</dbReference>
<dbReference type="Pfam" id="PF01022">
    <property type="entry name" value="HTH_5"/>
    <property type="match status" value="1"/>
</dbReference>
<proteinExistence type="predicted"/>
<dbReference type="PANTHER" id="PTHR33154">
    <property type="entry name" value="TRANSCRIPTIONAL REGULATOR, ARSR FAMILY"/>
    <property type="match status" value="1"/>
</dbReference>
<keyword evidence="1" id="KW-0805">Transcription regulation</keyword>
<evidence type="ECO:0000256" key="2">
    <source>
        <dbReference type="ARBA" id="ARBA00023125"/>
    </source>
</evidence>
<accession>A0A7S8E9D6</accession>
<feature type="domain" description="HTH arsR-type" evidence="4">
    <location>
        <begin position="268"/>
        <end position="362"/>
    </location>
</feature>
<dbReference type="RefSeq" id="WP_195170860.1">
    <property type="nucleotide sequence ID" value="NZ_CP062983.1"/>
</dbReference>
<evidence type="ECO:0000313" key="5">
    <source>
        <dbReference type="EMBL" id="QPC82791.1"/>
    </source>
</evidence>
<gene>
    <name evidence="5" type="ORF">G4Y79_24420</name>
</gene>
<dbReference type="PROSITE" id="PS50987">
    <property type="entry name" value="HTH_ARSR_2"/>
    <property type="match status" value="1"/>
</dbReference>
<dbReference type="SMART" id="SM00418">
    <property type="entry name" value="HTH_ARSR"/>
    <property type="match status" value="1"/>
</dbReference>
<dbReference type="PANTHER" id="PTHR33154:SF18">
    <property type="entry name" value="ARSENICAL RESISTANCE OPERON REPRESSOR"/>
    <property type="match status" value="1"/>
</dbReference>
<keyword evidence="2" id="KW-0238">DNA-binding</keyword>
<dbReference type="AlphaFoldDB" id="A0A7S8E9D6"/>
<dbReference type="KEGG" id="pmet:G4Y79_24420"/>
<dbReference type="GO" id="GO:0003700">
    <property type="term" value="F:DNA-binding transcription factor activity"/>
    <property type="evidence" value="ECO:0007669"/>
    <property type="project" value="InterPro"/>
</dbReference>
<evidence type="ECO:0000259" key="4">
    <source>
        <dbReference type="PROSITE" id="PS50987"/>
    </source>
</evidence>
<evidence type="ECO:0000256" key="3">
    <source>
        <dbReference type="ARBA" id="ARBA00023163"/>
    </source>
</evidence>